<proteinExistence type="predicted"/>
<feature type="compositionally biased region" description="Polar residues" evidence="1">
    <location>
        <begin position="59"/>
        <end position="68"/>
    </location>
</feature>
<dbReference type="GeneID" id="19980175"/>
<dbReference type="VEuPathDB" id="FungiDB:G647_01682"/>
<dbReference type="EMBL" id="KB822697">
    <property type="protein sequence ID" value="ETI29229.1"/>
    <property type="molecule type" value="Genomic_DNA"/>
</dbReference>
<feature type="compositionally biased region" description="Basic and acidic residues" evidence="1">
    <location>
        <begin position="46"/>
        <end position="58"/>
    </location>
</feature>
<organism evidence="2 3">
    <name type="scientific">Cladophialophora carrionii CBS 160.54</name>
    <dbReference type="NCBI Taxonomy" id="1279043"/>
    <lineage>
        <taxon>Eukaryota</taxon>
        <taxon>Fungi</taxon>
        <taxon>Dikarya</taxon>
        <taxon>Ascomycota</taxon>
        <taxon>Pezizomycotina</taxon>
        <taxon>Eurotiomycetes</taxon>
        <taxon>Chaetothyriomycetidae</taxon>
        <taxon>Chaetothyriales</taxon>
        <taxon>Herpotrichiellaceae</taxon>
        <taxon>Cladophialophora</taxon>
    </lineage>
</organism>
<sequence length="68" mass="7808">MTRNELEPARPLQNSGARISICITRKGGNITTTQQLWEVLRWPRPLVDETESRSENRPRTTTSVTTQK</sequence>
<reference evidence="2 3" key="1">
    <citation type="submission" date="2013-03" db="EMBL/GenBank/DDBJ databases">
        <title>The Genome Sequence of Cladophialophora carrionii CBS 160.54.</title>
        <authorList>
            <consortium name="The Broad Institute Genomics Platform"/>
            <person name="Cuomo C."/>
            <person name="de Hoog S."/>
            <person name="Gorbushina A."/>
            <person name="Walker B."/>
            <person name="Young S.K."/>
            <person name="Zeng Q."/>
            <person name="Gargeya S."/>
            <person name="Fitzgerald M."/>
            <person name="Haas B."/>
            <person name="Abouelleil A."/>
            <person name="Allen A.W."/>
            <person name="Alvarado L."/>
            <person name="Arachchi H.M."/>
            <person name="Berlin A.M."/>
            <person name="Chapman S.B."/>
            <person name="Gainer-Dewar J."/>
            <person name="Goldberg J."/>
            <person name="Griggs A."/>
            <person name="Gujja S."/>
            <person name="Hansen M."/>
            <person name="Howarth C."/>
            <person name="Imamovic A."/>
            <person name="Ireland A."/>
            <person name="Larimer J."/>
            <person name="McCowan C."/>
            <person name="Murphy C."/>
            <person name="Pearson M."/>
            <person name="Poon T.W."/>
            <person name="Priest M."/>
            <person name="Roberts A."/>
            <person name="Saif S."/>
            <person name="Shea T."/>
            <person name="Sisk P."/>
            <person name="Sykes S."/>
            <person name="Wortman J."/>
            <person name="Nusbaum C."/>
            <person name="Birren B."/>
        </authorList>
    </citation>
    <scope>NUCLEOTIDE SEQUENCE [LARGE SCALE GENOMIC DNA]</scope>
    <source>
        <strain evidence="2 3">CBS 160.54</strain>
    </source>
</reference>
<name>V9DQP3_9EURO</name>
<evidence type="ECO:0000256" key="1">
    <source>
        <dbReference type="SAM" id="MobiDB-lite"/>
    </source>
</evidence>
<dbReference type="HOGENOM" id="CLU_2793783_0_0_1"/>
<evidence type="ECO:0000313" key="3">
    <source>
        <dbReference type="Proteomes" id="UP000030678"/>
    </source>
</evidence>
<protein>
    <submittedName>
        <fullName evidence="2">Uncharacterized protein</fullName>
    </submittedName>
</protein>
<dbReference type="Proteomes" id="UP000030678">
    <property type="component" value="Unassembled WGS sequence"/>
</dbReference>
<dbReference type="RefSeq" id="XP_008723303.1">
    <property type="nucleotide sequence ID" value="XM_008725081.1"/>
</dbReference>
<accession>V9DQP3</accession>
<evidence type="ECO:0000313" key="2">
    <source>
        <dbReference type="EMBL" id="ETI29229.1"/>
    </source>
</evidence>
<dbReference type="AlphaFoldDB" id="V9DQP3"/>
<feature type="region of interest" description="Disordered" evidence="1">
    <location>
        <begin position="45"/>
        <end position="68"/>
    </location>
</feature>
<gene>
    <name evidence="2" type="ORF">G647_01682</name>
</gene>